<dbReference type="EMBL" id="JAGIXG020000044">
    <property type="protein sequence ID" value="KAI6779602.1"/>
    <property type="molecule type" value="Genomic_DNA"/>
</dbReference>
<accession>A0A9Q0BBR9</accession>
<reference evidence="1" key="1">
    <citation type="journal article" date="2021" name="J Fungi (Basel)">
        <title>Genomic and Metabolomic Analyses of the Marine Fungus Emericellopsis cladophorae: Insights into Saltwater Adaptability Mechanisms and Its Biosynthetic Potential.</title>
        <authorList>
            <person name="Goncalves M.F.M."/>
            <person name="Hilario S."/>
            <person name="Van de Peer Y."/>
            <person name="Esteves A.C."/>
            <person name="Alves A."/>
        </authorList>
    </citation>
    <scope>NUCLEOTIDE SEQUENCE</scope>
    <source>
        <strain evidence="1">MUM 19.33</strain>
    </source>
</reference>
<evidence type="ECO:0000313" key="1">
    <source>
        <dbReference type="EMBL" id="KAI6779602.1"/>
    </source>
</evidence>
<protein>
    <submittedName>
        <fullName evidence="1">Uncharacterized protein</fullName>
    </submittedName>
</protein>
<sequence>MSRPAQSSSHSGHDAALVLATPGFTKFAADDDICKALALNLAPSTGKVDQFNLLFGIVDAVACAPHTRRDCEGVALMRGSLDSCCPQLWESSGARTPGNKHDMGSIGFHIEGVSTVTMPLARTTFRNGLSSTLVALRYQLGSDGPKLIERRSVLSRDVLLPRTELATEDSKHLRLALQAVTPPRKIAESFGNILRRVEVDGKSVPASTELEKAINSSQDHIDARNSLSDGGFPGIWVMVSPASRGGVGERPWTVDSRTVNAKTKRPMPLETIQQGLQNGGRLFKLLSGGGGWGDKAGLLSLDPDTSPLPPTEEEQFANLFGSDDGTSSFAPVGAEVQFFMPDAGSYSDPAVAVGADLSHALTFGVVDDLPPPELRDDNGSEIQITQGVFGVSSEQEFFVADPQGQPFKVNMPGSLLNLPYGAGGSP</sequence>
<dbReference type="RefSeq" id="XP_051360458.1">
    <property type="nucleotide sequence ID" value="XM_051508443.1"/>
</dbReference>
<evidence type="ECO:0000313" key="2">
    <source>
        <dbReference type="Proteomes" id="UP001055219"/>
    </source>
</evidence>
<comment type="caution">
    <text evidence="1">The sequence shown here is derived from an EMBL/GenBank/DDBJ whole genome shotgun (WGS) entry which is preliminary data.</text>
</comment>
<gene>
    <name evidence="1" type="ORF">J7T54_008220</name>
</gene>
<name>A0A9Q0BBR9_9HYPO</name>
<dbReference type="AlphaFoldDB" id="A0A9Q0BBR9"/>
<dbReference type="Proteomes" id="UP001055219">
    <property type="component" value="Unassembled WGS sequence"/>
</dbReference>
<organism evidence="1 2">
    <name type="scientific">Emericellopsis cladophorae</name>
    <dbReference type="NCBI Taxonomy" id="2686198"/>
    <lineage>
        <taxon>Eukaryota</taxon>
        <taxon>Fungi</taxon>
        <taxon>Dikarya</taxon>
        <taxon>Ascomycota</taxon>
        <taxon>Pezizomycotina</taxon>
        <taxon>Sordariomycetes</taxon>
        <taxon>Hypocreomycetidae</taxon>
        <taxon>Hypocreales</taxon>
        <taxon>Bionectriaceae</taxon>
        <taxon>Emericellopsis</taxon>
    </lineage>
</organism>
<dbReference type="OrthoDB" id="1744869at2759"/>
<reference evidence="1" key="2">
    <citation type="submission" date="2022-07" db="EMBL/GenBank/DDBJ databases">
        <authorList>
            <person name="Goncalves M.F.M."/>
            <person name="Hilario S."/>
            <person name="Van De Peer Y."/>
            <person name="Esteves A.C."/>
            <person name="Alves A."/>
        </authorList>
    </citation>
    <scope>NUCLEOTIDE SEQUENCE</scope>
    <source>
        <strain evidence="1">MUM 19.33</strain>
    </source>
</reference>
<dbReference type="GeneID" id="75834691"/>
<proteinExistence type="predicted"/>
<keyword evidence="2" id="KW-1185">Reference proteome</keyword>